<name>N1PTW0_DOTSN</name>
<dbReference type="AlphaFoldDB" id="N1PTW0"/>
<dbReference type="PANTHER" id="PTHR24148:SF64">
    <property type="entry name" value="HETEROKARYON INCOMPATIBILITY DOMAIN-CONTAINING PROTEIN"/>
    <property type="match status" value="1"/>
</dbReference>
<reference evidence="3 4" key="2">
    <citation type="journal article" date="2012" name="PLoS Pathog.">
        <title>Diverse lifestyles and strategies of plant pathogenesis encoded in the genomes of eighteen Dothideomycetes fungi.</title>
        <authorList>
            <person name="Ohm R.A."/>
            <person name="Feau N."/>
            <person name="Henrissat B."/>
            <person name="Schoch C.L."/>
            <person name="Horwitz B.A."/>
            <person name="Barry K.W."/>
            <person name="Condon B.J."/>
            <person name="Copeland A.C."/>
            <person name="Dhillon B."/>
            <person name="Glaser F."/>
            <person name="Hesse C.N."/>
            <person name="Kosti I."/>
            <person name="LaButti K."/>
            <person name="Lindquist E.A."/>
            <person name="Lucas S."/>
            <person name="Salamov A.A."/>
            <person name="Bradshaw R.E."/>
            <person name="Ciuffetti L."/>
            <person name="Hamelin R.C."/>
            <person name="Kema G.H.J."/>
            <person name="Lawrence C."/>
            <person name="Scott J.A."/>
            <person name="Spatafora J.W."/>
            <person name="Turgeon B.G."/>
            <person name="de Wit P.J.G.M."/>
            <person name="Zhong S."/>
            <person name="Goodwin S.B."/>
            <person name="Grigoriev I.V."/>
        </authorList>
    </citation>
    <scope>NUCLEOTIDE SEQUENCE [LARGE SCALE GENOMIC DNA]</scope>
    <source>
        <strain evidence="4">NZE10 / CBS 128990</strain>
    </source>
</reference>
<gene>
    <name evidence="3" type="ORF">DOTSEDRAFT_71473</name>
</gene>
<dbReference type="EMBL" id="KB446538">
    <property type="protein sequence ID" value="EME45795.1"/>
    <property type="molecule type" value="Genomic_DNA"/>
</dbReference>
<dbReference type="Proteomes" id="UP000016933">
    <property type="component" value="Unassembled WGS sequence"/>
</dbReference>
<dbReference type="OMA" id="DRPRILW"/>
<dbReference type="InterPro" id="IPR010730">
    <property type="entry name" value="HET"/>
</dbReference>
<dbReference type="HOGENOM" id="CLU_004184_7_2_1"/>
<protein>
    <recommendedName>
        <fullName evidence="2">Heterokaryon incompatibility domain-containing protein</fullName>
    </recommendedName>
</protein>
<accession>N1PTW0</accession>
<dbReference type="OrthoDB" id="3553147at2759"/>
<evidence type="ECO:0000313" key="4">
    <source>
        <dbReference type="Proteomes" id="UP000016933"/>
    </source>
</evidence>
<proteinExistence type="predicted"/>
<dbReference type="STRING" id="675120.N1PTW0"/>
<evidence type="ECO:0000313" key="3">
    <source>
        <dbReference type="EMBL" id="EME45795.1"/>
    </source>
</evidence>
<dbReference type="InterPro" id="IPR052895">
    <property type="entry name" value="HetReg/Transcr_Mod"/>
</dbReference>
<dbReference type="Pfam" id="PF06985">
    <property type="entry name" value="HET"/>
    <property type="match status" value="1"/>
</dbReference>
<feature type="region of interest" description="Disordered" evidence="1">
    <location>
        <begin position="22"/>
        <end position="56"/>
    </location>
</feature>
<feature type="compositionally biased region" description="Polar residues" evidence="1">
    <location>
        <begin position="28"/>
        <end position="37"/>
    </location>
</feature>
<keyword evidence="4" id="KW-1185">Reference proteome</keyword>
<dbReference type="eggNOG" id="ENOG502RV5G">
    <property type="taxonomic scope" value="Eukaryota"/>
</dbReference>
<reference evidence="4" key="1">
    <citation type="journal article" date="2012" name="PLoS Genet.">
        <title>The genomes of the fungal plant pathogens Cladosporium fulvum and Dothistroma septosporum reveal adaptation to different hosts and lifestyles but also signatures of common ancestry.</title>
        <authorList>
            <person name="de Wit P.J.G.M."/>
            <person name="van der Burgt A."/>
            <person name="Oekmen B."/>
            <person name="Stergiopoulos I."/>
            <person name="Abd-Elsalam K.A."/>
            <person name="Aerts A.L."/>
            <person name="Bahkali A.H."/>
            <person name="Beenen H.G."/>
            <person name="Chettri P."/>
            <person name="Cox M.P."/>
            <person name="Datema E."/>
            <person name="de Vries R.P."/>
            <person name="Dhillon B."/>
            <person name="Ganley A.R."/>
            <person name="Griffiths S.A."/>
            <person name="Guo Y."/>
            <person name="Hamelin R.C."/>
            <person name="Henrissat B."/>
            <person name="Kabir M.S."/>
            <person name="Jashni M.K."/>
            <person name="Kema G."/>
            <person name="Klaubauf S."/>
            <person name="Lapidus A."/>
            <person name="Levasseur A."/>
            <person name="Lindquist E."/>
            <person name="Mehrabi R."/>
            <person name="Ohm R.A."/>
            <person name="Owen T.J."/>
            <person name="Salamov A."/>
            <person name="Schwelm A."/>
            <person name="Schijlen E."/>
            <person name="Sun H."/>
            <person name="van den Burg H.A."/>
            <person name="van Ham R.C.H.J."/>
            <person name="Zhang S."/>
            <person name="Goodwin S.B."/>
            <person name="Grigoriev I.V."/>
            <person name="Collemare J."/>
            <person name="Bradshaw R.E."/>
        </authorList>
    </citation>
    <scope>NUCLEOTIDE SEQUENCE [LARGE SCALE GENOMIC DNA]</scope>
    <source>
        <strain evidence="4">NZE10 / CBS 128990</strain>
    </source>
</reference>
<organism evidence="3 4">
    <name type="scientific">Dothistroma septosporum (strain NZE10 / CBS 128990)</name>
    <name type="common">Red band needle blight fungus</name>
    <name type="synonym">Mycosphaerella pini</name>
    <dbReference type="NCBI Taxonomy" id="675120"/>
    <lineage>
        <taxon>Eukaryota</taxon>
        <taxon>Fungi</taxon>
        <taxon>Dikarya</taxon>
        <taxon>Ascomycota</taxon>
        <taxon>Pezizomycotina</taxon>
        <taxon>Dothideomycetes</taxon>
        <taxon>Dothideomycetidae</taxon>
        <taxon>Mycosphaerellales</taxon>
        <taxon>Mycosphaerellaceae</taxon>
        <taxon>Dothistroma</taxon>
    </lineage>
</organism>
<dbReference type="PANTHER" id="PTHR24148">
    <property type="entry name" value="ANKYRIN REPEAT DOMAIN-CONTAINING PROTEIN 39 HOMOLOG-RELATED"/>
    <property type="match status" value="1"/>
</dbReference>
<feature type="domain" description="Heterokaryon incompatibility" evidence="2">
    <location>
        <begin position="104"/>
        <end position="266"/>
    </location>
</feature>
<evidence type="ECO:0000259" key="2">
    <source>
        <dbReference type="Pfam" id="PF06985"/>
    </source>
</evidence>
<evidence type="ECO:0000256" key="1">
    <source>
        <dbReference type="SAM" id="MobiDB-lite"/>
    </source>
</evidence>
<sequence length="665" mass="74383">MPWFRSSKKSAQVADVTTSSVHSTTYSNGSIGLNPSQRNRHAVPSDAQAAPFRSTSSTPLPVYQPISSEKKVIRLLELTPGASHDPIRCYTHYISLSAADIMPYETVSYCWGESKRDFDIVLDRVPARIESSAGRLLQRLRESGKRRIVWIDAVCIDQDDDAEKSGQVAMMGDIYRCGWRNVVWLGDCPQPGLEDAVHVAIRNVLADMRNHVDGDDKLYEFTHKDPTTTRPRFYPKGNLLDQRIDLRSLVTFFSTKWFDRVWVVQEVVLPKTSLCHYGSITLQLADICKVAAWLLWNHRVLYPRELGTTSGLSHALSIWSLADKTAIPKHVHDRSDPSLLELCLKTEGYEATEPKDKVYALLGMSTVSRSPYMPLLQPRYGKEVSVTEVYRDATRAMIAESASLHILQFCSRQATMLLDRPAPSWVVNFEQMGLQQTMPVRLGLAFDTNLGQKANRCTRVAAKDPDVLTVAGFQVDQVAQYTDPFTADPNTELAVMKQALALTATLSKRFPKLDFTKQLSETLIGGIDWVGNAAGPKQSLNFDAFVKYLRLEEPRGSNPSSRKPTAEQNAYTARTYSKAMRRACMGRRFFVTARGLMGIGPAELSRNTTIVILYGGKVPFALEAAPGRKGKVTLLGECYLALCMYGEMMSMHKEKGGRDEKYEIV</sequence>
<dbReference type="Pfam" id="PF26639">
    <property type="entry name" value="Het-6_barrel"/>
    <property type="match status" value="1"/>
</dbReference>